<evidence type="ECO:0008006" key="5">
    <source>
        <dbReference type="Google" id="ProtNLM"/>
    </source>
</evidence>
<evidence type="ECO:0000313" key="3">
    <source>
        <dbReference type="EMBL" id="RXJ66764.1"/>
    </source>
</evidence>
<dbReference type="AlphaFoldDB" id="A0A4Q0YB55"/>
<evidence type="ECO:0000259" key="1">
    <source>
        <dbReference type="Pfam" id="PF00534"/>
    </source>
</evidence>
<dbReference type="EMBL" id="PDKJ01000012">
    <property type="protein sequence ID" value="RXJ66764.1"/>
    <property type="molecule type" value="Genomic_DNA"/>
</dbReference>
<dbReference type="Gene3D" id="3.40.50.2000">
    <property type="entry name" value="Glycogen Phosphorylase B"/>
    <property type="match status" value="2"/>
</dbReference>
<protein>
    <recommendedName>
        <fullName evidence="5">Group 1 glycosyl transferase</fullName>
    </recommendedName>
</protein>
<dbReference type="PANTHER" id="PTHR45947:SF3">
    <property type="entry name" value="SULFOQUINOVOSYL TRANSFERASE SQD2"/>
    <property type="match status" value="1"/>
</dbReference>
<feature type="domain" description="Glycosyl transferase family 1" evidence="1">
    <location>
        <begin position="200"/>
        <end position="351"/>
    </location>
</feature>
<gene>
    <name evidence="3" type="ORF">CRV08_11900</name>
</gene>
<reference evidence="3 4" key="1">
    <citation type="submission" date="2017-10" db="EMBL/GenBank/DDBJ databases">
        <title>Genomics of the genus Arcobacter.</title>
        <authorList>
            <person name="Perez-Cataluna A."/>
            <person name="Figueras M.J."/>
        </authorList>
    </citation>
    <scope>NUCLEOTIDE SEQUENCE [LARGE SCALE GENOMIC DNA]</scope>
    <source>
        <strain evidence="3 4">CECT 8993</strain>
    </source>
</reference>
<proteinExistence type="predicted"/>
<evidence type="ECO:0000313" key="4">
    <source>
        <dbReference type="Proteomes" id="UP000290172"/>
    </source>
</evidence>
<dbReference type="RefSeq" id="WP_128982404.1">
    <property type="nucleotide sequence ID" value="NZ_PDKJ01000012.1"/>
</dbReference>
<dbReference type="Proteomes" id="UP000290172">
    <property type="component" value="Unassembled WGS sequence"/>
</dbReference>
<sequence length="381" mass="44327">MEKIKICLISDTVFDVNGVSRFIQDFSKEAISFEKDFTVITSTKKKAEEEFPNIVNFKPIFRMRMPYYKSLDLVLPPFFKIKKKIKELKPDLLHISTPGTVGLCALISAMLLKIPVAGIYHTDFPAYMYKNTKNAFVRWGTIKFLKLFYSPYKALFSRSDEYFKTLKEQLGFVDEDLYLLKAGINIKSFDRSFKDETIWDPYNFDKNRFKVLYVGRISVEKNVHKLLDIWQKGKFENCQLILVGDKELNKEIKDETITYLGRKRGKELSKVYASSDCFIFPSTTDTLGQVVMEAMSSALPVIVTNKGGPKTFVNSDFGYIVDINNYDEVIKAINELSKDKQKYLAKKEKAYLFMRDMSISHSFLDFWQKNEEILEKLRSLK</sequence>
<dbReference type="SUPFAM" id="SSF53756">
    <property type="entry name" value="UDP-Glycosyltransferase/glycogen phosphorylase"/>
    <property type="match status" value="1"/>
</dbReference>
<dbReference type="PANTHER" id="PTHR45947">
    <property type="entry name" value="SULFOQUINOVOSYL TRANSFERASE SQD2"/>
    <property type="match status" value="1"/>
</dbReference>
<dbReference type="Pfam" id="PF13439">
    <property type="entry name" value="Glyco_transf_4"/>
    <property type="match status" value="1"/>
</dbReference>
<comment type="caution">
    <text evidence="3">The sequence shown here is derived from an EMBL/GenBank/DDBJ whole genome shotgun (WGS) entry which is preliminary data.</text>
</comment>
<evidence type="ECO:0000259" key="2">
    <source>
        <dbReference type="Pfam" id="PF13439"/>
    </source>
</evidence>
<organism evidence="3 4">
    <name type="scientific">Halarcobacter ebronensis</name>
    <dbReference type="NCBI Taxonomy" id="1462615"/>
    <lineage>
        <taxon>Bacteria</taxon>
        <taxon>Pseudomonadati</taxon>
        <taxon>Campylobacterota</taxon>
        <taxon>Epsilonproteobacteria</taxon>
        <taxon>Campylobacterales</taxon>
        <taxon>Arcobacteraceae</taxon>
        <taxon>Halarcobacter</taxon>
    </lineage>
</organism>
<dbReference type="InterPro" id="IPR001296">
    <property type="entry name" value="Glyco_trans_1"/>
</dbReference>
<feature type="domain" description="Glycosyltransferase subfamily 4-like N-terminal" evidence="2">
    <location>
        <begin position="16"/>
        <end position="186"/>
    </location>
</feature>
<dbReference type="InterPro" id="IPR050194">
    <property type="entry name" value="Glycosyltransferase_grp1"/>
</dbReference>
<name>A0A4Q0YB55_9BACT</name>
<dbReference type="GO" id="GO:0016758">
    <property type="term" value="F:hexosyltransferase activity"/>
    <property type="evidence" value="ECO:0007669"/>
    <property type="project" value="TreeGrafter"/>
</dbReference>
<accession>A0A4Q0YB55</accession>
<dbReference type="InterPro" id="IPR028098">
    <property type="entry name" value="Glyco_trans_4-like_N"/>
</dbReference>
<dbReference type="Pfam" id="PF00534">
    <property type="entry name" value="Glycos_transf_1"/>
    <property type="match status" value="1"/>
</dbReference>